<dbReference type="AlphaFoldDB" id="A0A9P8CPC6"/>
<comment type="caution">
    <text evidence="2">The sequence shown here is derived from an EMBL/GenBank/DDBJ whole genome shotgun (WGS) entry which is preliminary data.</text>
</comment>
<dbReference type="GeneID" id="70296086"/>
<organism evidence="2 3">
    <name type="scientific">Emericellopsis atlantica</name>
    <dbReference type="NCBI Taxonomy" id="2614577"/>
    <lineage>
        <taxon>Eukaryota</taxon>
        <taxon>Fungi</taxon>
        <taxon>Dikarya</taxon>
        <taxon>Ascomycota</taxon>
        <taxon>Pezizomycotina</taxon>
        <taxon>Sordariomycetes</taxon>
        <taxon>Hypocreomycetidae</taxon>
        <taxon>Hypocreales</taxon>
        <taxon>Bionectriaceae</taxon>
        <taxon>Emericellopsis</taxon>
    </lineage>
</organism>
<accession>A0A9P8CPC6</accession>
<dbReference type="CDD" id="cd09917">
    <property type="entry name" value="F-box_SF"/>
    <property type="match status" value="1"/>
</dbReference>
<dbReference type="Proteomes" id="UP000887229">
    <property type="component" value="Unassembled WGS sequence"/>
</dbReference>
<dbReference type="SMART" id="SM00256">
    <property type="entry name" value="FBOX"/>
    <property type="match status" value="1"/>
</dbReference>
<feature type="domain" description="F-box" evidence="1">
    <location>
        <begin position="20"/>
        <end position="68"/>
    </location>
</feature>
<evidence type="ECO:0000313" key="2">
    <source>
        <dbReference type="EMBL" id="KAG9252631.1"/>
    </source>
</evidence>
<evidence type="ECO:0000259" key="1">
    <source>
        <dbReference type="PROSITE" id="PS50181"/>
    </source>
</evidence>
<dbReference type="Gene3D" id="1.20.1280.50">
    <property type="match status" value="1"/>
</dbReference>
<dbReference type="OrthoDB" id="3481585at2759"/>
<dbReference type="Pfam" id="PF12937">
    <property type="entry name" value="F-box-like"/>
    <property type="match status" value="1"/>
</dbReference>
<dbReference type="InterPro" id="IPR001810">
    <property type="entry name" value="F-box_dom"/>
</dbReference>
<sequence>MSPSMDSPRVDDPAMETPLKKHLDALPLEIQHSIFRLLDPAGLIAVSQTSRFWRRIINPQRQHFIERLLAWECLPEYGGPPCNVSMARNSPIPDWDTDGWNHARFACGGCLALRRHTDFSYKYIARLRFKKPQPESPPSLLLTSWEPSNHKQWGRKHWKQKKEQGNLAPREWKRRLGWALGGYRRGKVFVVVDGIRRRASENLDTHLRYGCESFRNISDAEWACISDETEDALMEREVAKIEYAHSGSDRHLRRCHTYRLGAKGCIRNDISGYYKNNNSCPETQGRTVSFESPLERWFPGLFSNTGLPRPPIDRNDLPWRMTGSFHRQNLIYRMCRTCGTWKEERSFPLGYIDDHACYHCIASEPRGRDKLGTLLQMRLITCCEGPMQHLQFRLEHNAPRRLLSGDWPATTREDAPKGPLEPPDRTLIWDFKTLAEFEKRYKYCLELFKEGHLKLTPDSRRVGQHASLMFSCWIWLGKTLAMLRDDPEPLLEWALARHGAELGETA</sequence>
<dbReference type="PROSITE" id="PS50181">
    <property type="entry name" value="FBOX"/>
    <property type="match status" value="1"/>
</dbReference>
<dbReference type="SUPFAM" id="SSF81383">
    <property type="entry name" value="F-box domain"/>
    <property type="match status" value="1"/>
</dbReference>
<dbReference type="RefSeq" id="XP_046116555.1">
    <property type="nucleotide sequence ID" value="XM_046265183.1"/>
</dbReference>
<dbReference type="EMBL" id="MU251261">
    <property type="protein sequence ID" value="KAG9252631.1"/>
    <property type="molecule type" value="Genomic_DNA"/>
</dbReference>
<evidence type="ECO:0000313" key="3">
    <source>
        <dbReference type="Proteomes" id="UP000887229"/>
    </source>
</evidence>
<dbReference type="InterPro" id="IPR036047">
    <property type="entry name" value="F-box-like_dom_sf"/>
</dbReference>
<gene>
    <name evidence="2" type="ORF">F5Z01DRAFT_675750</name>
</gene>
<name>A0A9P8CPC6_9HYPO</name>
<keyword evidence="3" id="KW-1185">Reference proteome</keyword>
<reference evidence="2" key="1">
    <citation type="journal article" date="2021" name="IMA Fungus">
        <title>Genomic characterization of three marine fungi, including Emericellopsis atlantica sp. nov. with signatures of a generalist lifestyle and marine biomass degradation.</title>
        <authorList>
            <person name="Hagestad O.C."/>
            <person name="Hou L."/>
            <person name="Andersen J.H."/>
            <person name="Hansen E.H."/>
            <person name="Altermark B."/>
            <person name="Li C."/>
            <person name="Kuhnert E."/>
            <person name="Cox R.J."/>
            <person name="Crous P.W."/>
            <person name="Spatafora J.W."/>
            <person name="Lail K."/>
            <person name="Amirebrahimi M."/>
            <person name="Lipzen A."/>
            <person name="Pangilinan J."/>
            <person name="Andreopoulos W."/>
            <person name="Hayes R.D."/>
            <person name="Ng V."/>
            <person name="Grigoriev I.V."/>
            <person name="Jackson S.A."/>
            <person name="Sutton T.D.S."/>
            <person name="Dobson A.D.W."/>
            <person name="Rama T."/>
        </authorList>
    </citation>
    <scope>NUCLEOTIDE SEQUENCE</scope>
    <source>
        <strain evidence="2">TS7</strain>
    </source>
</reference>
<protein>
    <recommendedName>
        <fullName evidence="1">F-box domain-containing protein</fullName>
    </recommendedName>
</protein>
<proteinExistence type="predicted"/>